<dbReference type="InterPro" id="IPR008947">
    <property type="entry name" value="PLipase_C/P1_nuclease_dom_sf"/>
</dbReference>
<accession>A0ABS9KEN4</accession>
<evidence type="ECO:0000256" key="2">
    <source>
        <dbReference type="ARBA" id="ARBA00022723"/>
    </source>
</evidence>
<dbReference type="InterPro" id="IPR003154">
    <property type="entry name" value="S1/P1nuclease"/>
</dbReference>
<evidence type="ECO:0000256" key="3">
    <source>
        <dbReference type="ARBA" id="ARBA00022759"/>
    </source>
</evidence>
<reference evidence="7" key="1">
    <citation type="submission" date="2022-01" db="EMBL/GenBank/DDBJ databases">
        <authorList>
            <person name="Wang Y."/>
        </authorList>
    </citation>
    <scope>NUCLEOTIDE SEQUENCE</scope>
    <source>
        <strain evidence="7">WB101</strain>
    </source>
</reference>
<name>A0ABS9KEN4_9BACT</name>
<proteinExistence type="predicted"/>
<evidence type="ECO:0000256" key="5">
    <source>
        <dbReference type="ARBA" id="ARBA00023157"/>
    </source>
</evidence>
<evidence type="ECO:0000313" key="7">
    <source>
        <dbReference type="EMBL" id="MCG2589317.1"/>
    </source>
</evidence>
<comment type="caution">
    <text evidence="7">The sequence shown here is derived from an EMBL/GenBank/DDBJ whole genome shotgun (WGS) entry which is preliminary data.</text>
</comment>
<reference evidence="7" key="2">
    <citation type="submission" date="2024-05" db="EMBL/GenBank/DDBJ databases">
        <title>Rhodohalobacter halophilus gen. nov., sp. nov., a moderately halophilic member of the family Balneolaceae.</title>
        <authorList>
            <person name="Xia J."/>
        </authorList>
    </citation>
    <scope>NUCLEOTIDE SEQUENCE</scope>
    <source>
        <strain evidence="7">WB101</strain>
    </source>
</reference>
<dbReference type="CDD" id="cd11010">
    <property type="entry name" value="S1-P1_nuclease"/>
    <property type="match status" value="1"/>
</dbReference>
<evidence type="ECO:0000256" key="4">
    <source>
        <dbReference type="ARBA" id="ARBA00022801"/>
    </source>
</evidence>
<evidence type="ECO:0000256" key="6">
    <source>
        <dbReference type="ARBA" id="ARBA00023180"/>
    </source>
</evidence>
<protein>
    <submittedName>
        <fullName evidence="7">S1/P1 nuclease</fullName>
    </submittedName>
</protein>
<dbReference type="Gene3D" id="1.10.575.10">
    <property type="entry name" value="P1 Nuclease"/>
    <property type="match status" value="1"/>
</dbReference>
<dbReference type="EMBL" id="JAKLWS010000014">
    <property type="protein sequence ID" value="MCG2589317.1"/>
    <property type="molecule type" value="Genomic_DNA"/>
</dbReference>
<dbReference type="RefSeq" id="WP_237854679.1">
    <property type="nucleotide sequence ID" value="NZ_JAKLWS010000014.1"/>
</dbReference>
<evidence type="ECO:0000313" key="8">
    <source>
        <dbReference type="Proteomes" id="UP001165366"/>
    </source>
</evidence>
<keyword evidence="8" id="KW-1185">Reference proteome</keyword>
<keyword evidence="2" id="KW-0479">Metal-binding</keyword>
<keyword evidence="5" id="KW-1015">Disulfide bond</keyword>
<dbReference type="PANTHER" id="PTHR33146:SF26">
    <property type="entry name" value="ENDONUCLEASE 4"/>
    <property type="match status" value="1"/>
</dbReference>
<gene>
    <name evidence="7" type="ORF">L6773_12125</name>
</gene>
<organism evidence="7 8">
    <name type="scientific">Rhodohalobacter sulfatireducens</name>
    <dbReference type="NCBI Taxonomy" id="2911366"/>
    <lineage>
        <taxon>Bacteria</taxon>
        <taxon>Pseudomonadati</taxon>
        <taxon>Balneolota</taxon>
        <taxon>Balneolia</taxon>
        <taxon>Balneolales</taxon>
        <taxon>Balneolaceae</taxon>
        <taxon>Rhodohalobacter</taxon>
    </lineage>
</organism>
<keyword evidence="6" id="KW-0325">Glycoprotein</keyword>
<keyword evidence="3" id="KW-0255">Endonuclease</keyword>
<dbReference type="SUPFAM" id="SSF48537">
    <property type="entry name" value="Phospholipase C/P1 nuclease"/>
    <property type="match status" value="1"/>
</dbReference>
<dbReference type="PANTHER" id="PTHR33146">
    <property type="entry name" value="ENDONUCLEASE 4"/>
    <property type="match status" value="1"/>
</dbReference>
<keyword evidence="1" id="KW-0540">Nuclease</keyword>
<dbReference type="Proteomes" id="UP001165366">
    <property type="component" value="Unassembled WGS sequence"/>
</dbReference>
<keyword evidence="4" id="KW-0378">Hydrolase</keyword>
<sequence length="260" mass="30311">MHFLISFLLLTGLFIDSDQTERWGQIGHYVSGEIAEKHLNDLAKARVNNILGDRSIAVSTVWMDDIRSDDSYDFDTWHYVTIPDGEEYDPDIQEESGDIIWALETLIEELKTGNLTKEEESEKLKLVIHMIGDIHQPLHVGNGEDRGGNDVRLQWFGDDSNIHRVWDSGMIESFQLSYTELAKELDTATHDQIEDWQDDSVRDWAYESMEYRDEVYDLPDDMRLSYEYRYYNKEIIYKRLLQAGIRMAGVLNEIYGEVSP</sequence>
<dbReference type="Pfam" id="PF02265">
    <property type="entry name" value="S1-P1_nuclease"/>
    <property type="match status" value="1"/>
</dbReference>
<evidence type="ECO:0000256" key="1">
    <source>
        <dbReference type="ARBA" id="ARBA00022722"/>
    </source>
</evidence>